<feature type="region of interest" description="Disordered" evidence="3">
    <location>
        <begin position="15"/>
        <end position="51"/>
    </location>
</feature>
<reference evidence="5" key="1">
    <citation type="journal article" date="2016" name="Nature">
        <title>The genome of the seagrass Zostera marina reveals angiosperm adaptation to the sea.</title>
        <authorList>
            <person name="Olsen J.L."/>
            <person name="Rouze P."/>
            <person name="Verhelst B."/>
            <person name="Lin Y.-C."/>
            <person name="Bayer T."/>
            <person name="Collen J."/>
            <person name="Dattolo E."/>
            <person name="De Paoli E."/>
            <person name="Dittami S."/>
            <person name="Maumus F."/>
            <person name="Michel G."/>
            <person name="Kersting A."/>
            <person name="Lauritano C."/>
            <person name="Lohaus R."/>
            <person name="Toepel M."/>
            <person name="Tonon T."/>
            <person name="Vanneste K."/>
            <person name="Amirebrahimi M."/>
            <person name="Brakel J."/>
            <person name="Bostroem C."/>
            <person name="Chovatia M."/>
            <person name="Grimwood J."/>
            <person name="Jenkins J.W."/>
            <person name="Jueterbock A."/>
            <person name="Mraz A."/>
            <person name="Stam W.T."/>
            <person name="Tice H."/>
            <person name="Bornberg-Bauer E."/>
            <person name="Green P.J."/>
            <person name="Pearson G.A."/>
            <person name="Procaccini G."/>
            <person name="Duarte C.M."/>
            <person name="Schmutz J."/>
            <person name="Reusch T.B.H."/>
            <person name="Van de Peer Y."/>
        </authorList>
    </citation>
    <scope>NUCLEOTIDE SEQUENCE [LARGE SCALE GENOMIC DNA]</scope>
    <source>
        <strain evidence="5">cv. Finnish</strain>
    </source>
</reference>
<feature type="compositionally biased region" description="Polar residues" evidence="3">
    <location>
        <begin position="30"/>
        <end position="51"/>
    </location>
</feature>
<evidence type="ECO:0000313" key="5">
    <source>
        <dbReference type="Proteomes" id="UP000036987"/>
    </source>
</evidence>
<feature type="region of interest" description="Disordered" evidence="3">
    <location>
        <begin position="284"/>
        <end position="304"/>
    </location>
</feature>
<feature type="compositionally biased region" description="Low complexity" evidence="3">
    <location>
        <begin position="212"/>
        <end position="222"/>
    </location>
</feature>
<feature type="compositionally biased region" description="Low complexity" evidence="3">
    <location>
        <begin position="323"/>
        <end position="335"/>
    </location>
</feature>
<organism evidence="4 5">
    <name type="scientific">Zostera marina</name>
    <name type="common">Eelgrass</name>
    <dbReference type="NCBI Taxonomy" id="29655"/>
    <lineage>
        <taxon>Eukaryota</taxon>
        <taxon>Viridiplantae</taxon>
        <taxon>Streptophyta</taxon>
        <taxon>Embryophyta</taxon>
        <taxon>Tracheophyta</taxon>
        <taxon>Spermatophyta</taxon>
        <taxon>Magnoliopsida</taxon>
        <taxon>Liliopsida</taxon>
        <taxon>Zosteraceae</taxon>
        <taxon>Zostera</taxon>
    </lineage>
</organism>
<evidence type="ECO:0000256" key="1">
    <source>
        <dbReference type="ARBA" id="ARBA00022860"/>
    </source>
</evidence>
<dbReference type="InterPro" id="IPR000048">
    <property type="entry name" value="IQ_motif_EF-hand-BS"/>
</dbReference>
<evidence type="ECO:0000256" key="2">
    <source>
        <dbReference type="ARBA" id="ARBA00024341"/>
    </source>
</evidence>
<dbReference type="PANTHER" id="PTHR32295">
    <property type="entry name" value="IQ-DOMAIN 5-RELATED"/>
    <property type="match status" value="1"/>
</dbReference>
<dbReference type="Pfam" id="PF00612">
    <property type="entry name" value="IQ"/>
    <property type="match status" value="1"/>
</dbReference>
<evidence type="ECO:0000313" key="4">
    <source>
        <dbReference type="EMBL" id="KMZ58972.1"/>
    </source>
</evidence>
<sequence length="377" mass="42006">MGGSGKWVQSLVGFNKSSDKGNRKWKLWRRNSSGSKGNNHRSASEGSDASSINGGDAYTAAVATVVRAPPRDFKAVREEWASIRIQTVFRGFLARRARKALRGVVRLQAIVRGRQVRKQAAVTLRCMQALVRVQARVRARRVRLSSEGQAVQKMLDSRRTELEILKEAEEGWCDSQGTLEEIRSKLQMRKEGAIRRERANSYALSQQKRPNSKPSPSMKSLKSIAAVDKNSWGWSWLERWMAAKPWESRLLMENQQQQPCDISGGCYYSKPLEQGSIQVRKNNVSTRVSAKPPPLQTRSYGGGGSGIRPGFSQEFRCGESCSASSSSIGTSTPLSRTTTMVLASERSSESVKNYHRPSYMNATESIRAKQRSSLSAR</sequence>
<dbReference type="OMA" id="RARPNYM"/>
<dbReference type="Proteomes" id="UP000036987">
    <property type="component" value="Unassembled WGS sequence"/>
</dbReference>
<proteinExistence type="inferred from homology"/>
<gene>
    <name evidence="4" type="ORF">ZOSMA_71G00460</name>
</gene>
<keyword evidence="1" id="KW-0112">Calmodulin-binding</keyword>
<evidence type="ECO:0000256" key="3">
    <source>
        <dbReference type="SAM" id="MobiDB-lite"/>
    </source>
</evidence>
<dbReference type="PANTHER" id="PTHR32295:SF95">
    <property type="entry name" value="PROTEIN IQ-DOMAIN 6"/>
    <property type="match status" value="1"/>
</dbReference>
<feature type="region of interest" description="Disordered" evidence="3">
    <location>
        <begin position="197"/>
        <end position="222"/>
    </location>
</feature>
<dbReference type="PROSITE" id="PS50096">
    <property type="entry name" value="IQ"/>
    <property type="match status" value="2"/>
</dbReference>
<dbReference type="EMBL" id="LFYR01001841">
    <property type="protein sequence ID" value="KMZ58972.1"/>
    <property type="molecule type" value="Genomic_DNA"/>
</dbReference>
<comment type="caution">
    <text evidence="4">The sequence shown here is derived from an EMBL/GenBank/DDBJ whole genome shotgun (WGS) entry which is preliminary data.</text>
</comment>
<dbReference type="GO" id="GO:0005516">
    <property type="term" value="F:calmodulin binding"/>
    <property type="evidence" value="ECO:0007669"/>
    <property type="project" value="UniProtKB-KW"/>
</dbReference>
<accession>A0A0K9NSB2</accession>
<protein>
    <submittedName>
        <fullName evidence="4">IQ-domain 6</fullName>
    </submittedName>
</protein>
<name>A0A0K9NSB2_ZOSMR</name>
<comment type="similarity">
    <text evidence="2">Belongs to the IQD family.</text>
</comment>
<dbReference type="OrthoDB" id="671489at2759"/>
<keyword evidence="5" id="KW-1185">Reference proteome</keyword>
<feature type="region of interest" description="Disordered" evidence="3">
    <location>
        <begin position="323"/>
        <end position="377"/>
    </location>
</feature>
<dbReference type="AlphaFoldDB" id="A0A0K9NSB2"/>